<evidence type="ECO:0000313" key="2">
    <source>
        <dbReference type="Proteomes" id="UP000324222"/>
    </source>
</evidence>
<comment type="caution">
    <text evidence="1">The sequence shown here is derived from an EMBL/GenBank/DDBJ whole genome shotgun (WGS) entry which is preliminary data.</text>
</comment>
<proteinExistence type="predicted"/>
<protein>
    <submittedName>
        <fullName evidence="1">Uncharacterized protein</fullName>
    </submittedName>
</protein>
<evidence type="ECO:0000313" key="1">
    <source>
        <dbReference type="EMBL" id="MPC55125.1"/>
    </source>
</evidence>
<keyword evidence="2" id="KW-1185">Reference proteome</keyword>
<reference evidence="1 2" key="1">
    <citation type="submission" date="2019-05" db="EMBL/GenBank/DDBJ databases">
        <title>Another draft genome of Portunus trituberculatus and its Hox gene families provides insights of decapod evolution.</title>
        <authorList>
            <person name="Jeong J.-H."/>
            <person name="Song I."/>
            <person name="Kim S."/>
            <person name="Choi T."/>
            <person name="Kim D."/>
            <person name="Ryu S."/>
            <person name="Kim W."/>
        </authorList>
    </citation>
    <scope>NUCLEOTIDE SEQUENCE [LARGE SCALE GENOMIC DNA]</scope>
    <source>
        <tissue evidence="1">Muscle</tissue>
    </source>
</reference>
<sequence>MNQSLLGLTHRSRVGQSFVRGVAGRIKAQDNVILMTAKDQLAAVDCWGAWGGGKDESAEQCYSYDREGSSGCGGLDEGVAEAEYQETLKEKVRTLEAYMVEIAQTVIKDAEQTGGEAEAKAPSAFRCPRISPEAGLSIGSSCRG</sequence>
<dbReference type="AlphaFoldDB" id="A0A5B7GCM9"/>
<dbReference type="EMBL" id="VSRR010012914">
    <property type="protein sequence ID" value="MPC55125.1"/>
    <property type="molecule type" value="Genomic_DNA"/>
</dbReference>
<organism evidence="1 2">
    <name type="scientific">Portunus trituberculatus</name>
    <name type="common">Swimming crab</name>
    <name type="synonym">Neptunus trituberculatus</name>
    <dbReference type="NCBI Taxonomy" id="210409"/>
    <lineage>
        <taxon>Eukaryota</taxon>
        <taxon>Metazoa</taxon>
        <taxon>Ecdysozoa</taxon>
        <taxon>Arthropoda</taxon>
        <taxon>Crustacea</taxon>
        <taxon>Multicrustacea</taxon>
        <taxon>Malacostraca</taxon>
        <taxon>Eumalacostraca</taxon>
        <taxon>Eucarida</taxon>
        <taxon>Decapoda</taxon>
        <taxon>Pleocyemata</taxon>
        <taxon>Brachyura</taxon>
        <taxon>Eubrachyura</taxon>
        <taxon>Portunoidea</taxon>
        <taxon>Portunidae</taxon>
        <taxon>Portuninae</taxon>
        <taxon>Portunus</taxon>
    </lineage>
</organism>
<dbReference type="Proteomes" id="UP000324222">
    <property type="component" value="Unassembled WGS sequence"/>
</dbReference>
<name>A0A5B7GCM9_PORTR</name>
<accession>A0A5B7GCM9</accession>
<dbReference type="OrthoDB" id="6436679at2759"/>
<gene>
    <name evidence="1" type="ORF">E2C01_049056</name>
</gene>